<keyword evidence="1" id="KW-0472">Membrane</keyword>
<evidence type="ECO:0000256" key="2">
    <source>
        <dbReference type="SAM" id="SignalP"/>
    </source>
</evidence>
<dbReference type="EMBL" id="CM004478">
    <property type="protein sequence ID" value="OCT73508.1"/>
    <property type="molecule type" value="Genomic_DNA"/>
</dbReference>
<protein>
    <submittedName>
        <fullName evidence="3">Uncharacterized protein</fullName>
    </submittedName>
</protein>
<dbReference type="AlphaFoldDB" id="A0A974CHL6"/>
<accession>A0A974CHL6</accession>
<evidence type="ECO:0000313" key="3">
    <source>
        <dbReference type="EMBL" id="OCT73508.1"/>
    </source>
</evidence>
<feature type="chain" id="PRO_5037261381" evidence="2">
    <location>
        <begin position="20"/>
        <end position="182"/>
    </location>
</feature>
<keyword evidence="1" id="KW-0812">Transmembrane</keyword>
<keyword evidence="1" id="KW-1133">Transmembrane helix</keyword>
<reference evidence="4" key="1">
    <citation type="journal article" date="2016" name="Nature">
        <title>Genome evolution in the allotetraploid frog Xenopus laevis.</title>
        <authorList>
            <person name="Session A.M."/>
            <person name="Uno Y."/>
            <person name="Kwon T."/>
            <person name="Chapman J.A."/>
            <person name="Toyoda A."/>
            <person name="Takahashi S."/>
            <person name="Fukui A."/>
            <person name="Hikosaka A."/>
            <person name="Suzuki A."/>
            <person name="Kondo M."/>
            <person name="van Heeringen S.J."/>
            <person name="Quigley I."/>
            <person name="Heinz S."/>
            <person name="Ogino H."/>
            <person name="Ochi H."/>
            <person name="Hellsten U."/>
            <person name="Lyons J.B."/>
            <person name="Simakov O."/>
            <person name="Putnam N."/>
            <person name="Stites J."/>
            <person name="Kuroki Y."/>
            <person name="Tanaka T."/>
            <person name="Michiue T."/>
            <person name="Watanabe M."/>
            <person name="Bogdanovic O."/>
            <person name="Lister R."/>
            <person name="Georgiou G."/>
            <person name="Paranjpe S.S."/>
            <person name="van Kruijsbergen I."/>
            <person name="Shu S."/>
            <person name="Carlson J."/>
            <person name="Kinoshita T."/>
            <person name="Ohta Y."/>
            <person name="Mawaribuchi S."/>
            <person name="Jenkins J."/>
            <person name="Grimwood J."/>
            <person name="Schmutz J."/>
            <person name="Mitros T."/>
            <person name="Mozaffari S.V."/>
            <person name="Suzuki Y."/>
            <person name="Haramoto Y."/>
            <person name="Yamamoto T.S."/>
            <person name="Takagi C."/>
            <person name="Heald R."/>
            <person name="Miller K."/>
            <person name="Haudenschild C."/>
            <person name="Kitzman J."/>
            <person name="Nakayama T."/>
            <person name="Izutsu Y."/>
            <person name="Robert J."/>
            <person name="Fortriede J."/>
            <person name="Burns K."/>
            <person name="Lotay V."/>
            <person name="Karimi K."/>
            <person name="Yasuoka Y."/>
            <person name="Dichmann D.S."/>
            <person name="Flajnik M.F."/>
            <person name="Houston D.W."/>
            <person name="Shendure J."/>
            <person name="DuPasquier L."/>
            <person name="Vize P.D."/>
            <person name="Zorn A.M."/>
            <person name="Ito M."/>
            <person name="Marcotte E.M."/>
            <person name="Wallingford J.B."/>
            <person name="Ito Y."/>
            <person name="Asashima M."/>
            <person name="Ueno N."/>
            <person name="Matsuda Y."/>
            <person name="Veenstra G.J."/>
            <person name="Fujiyama A."/>
            <person name="Harland R.M."/>
            <person name="Taira M."/>
            <person name="Rokhsar D.S."/>
        </authorList>
    </citation>
    <scope>NUCLEOTIDE SEQUENCE [LARGE SCALE GENOMIC DNA]</scope>
    <source>
        <strain evidence="4">J</strain>
    </source>
</reference>
<evidence type="ECO:0000313" key="4">
    <source>
        <dbReference type="Proteomes" id="UP000694892"/>
    </source>
</evidence>
<name>A0A974CHL6_XENLA</name>
<proteinExistence type="predicted"/>
<gene>
    <name evidence="3" type="ORF">XELAEV_18036485mg</name>
</gene>
<evidence type="ECO:0000256" key="1">
    <source>
        <dbReference type="SAM" id="Phobius"/>
    </source>
</evidence>
<feature type="signal peptide" evidence="2">
    <location>
        <begin position="1"/>
        <end position="19"/>
    </location>
</feature>
<dbReference type="Proteomes" id="UP000694892">
    <property type="component" value="Chromosome 7L"/>
</dbReference>
<organism evidence="3 4">
    <name type="scientific">Xenopus laevis</name>
    <name type="common">African clawed frog</name>
    <dbReference type="NCBI Taxonomy" id="8355"/>
    <lineage>
        <taxon>Eukaryota</taxon>
        <taxon>Metazoa</taxon>
        <taxon>Chordata</taxon>
        <taxon>Craniata</taxon>
        <taxon>Vertebrata</taxon>
        <taxon>Euteleostomi</taxon>
        <taxon>Amphibia</taxon>
        <taxon>Batrachia</taxon>
        <taxon>Anura</taxon>
        <taxon>Pipoidea</taxon>
        <taxon>Pipidae</taxon>
        <taxon>Xenopodinae</taxon>
        <taxon>Xenopus</taxon>
        <taxon>Xenopus</taxon>
    </lineage>
</organism>
<sequence length="182" mass="20320">MLPFLIGFLFCCTFPVTAGGEGQHVSTADGTSYHCNGSFTTINLENQTLIIKKNGVFFCRIESSTRPLQTVSCEGQSQAYLANWTCLYLRNFQGQNDIFLLEYGRPQEHGKIAFLNQRECRNTAQENGTLGQISHGPKKTRNRNVLIGAITSGAVLLFGVMLVMLKTWICSRCSFRQQLNNP</sequence>
<keyword evidence="2" id="KW-0732">Signal</keyword>
<feature type="transmembrane region" description="Helical" evidence="1">
    <location>
        <begin position="145"/>
        <end position="169"/>
    </location>
</feature>